<evidence type="ECO:0000256" key="5">
    <source>
        <dbReference type="SAM" id="MobiDB-lite"/>
    </source>
</evidence>
<keyword evidence="2 4" id="KW-0378">Hydrolase</keyword>
<dbReference type="GO" id="GO:0031218">
    <property type="term" value="F:arabinogalactan endo-1,4-beta-galactosidase activity"/>
    <property type="evidence" value="ECO:0007669"/>
    <property type="project" value="UniProtKB-EC"/>
</dbReference>
<dbReference type="EMBL" id="JACHMB010000001">
    <property type="protein sequence ID" value="MBB5783460.1"/>
    <property type="molecule type" value="Genomic_DNA"/>
</dbReference>
<evidence type="ECO:0000313" key="7">
    <source>
        <dbReference type="Proteomes" id="UP000579153"/>
    </source>
</evidence>
<dbReference type="InterPro" id="IPR011683">
    <property type="entry name" value="Glyco_hydro_53"/>
</dbReference>
<evidence type="ECO:0000256" key="3">
    <source>
        <dbReference type="ARBA" id="ARBA00023295"/>
    </source>
</evidence>
<accession>A0A7W9LH07</accession>
<evidence type="ECO:0000313" key="6">
    <source>
        <dbReference type="EMBL" id="MBB5783460.1"/>
    </source>
</evidence>
<keyword evidence="7" id="KW-1185">Reference proteome</keyword>
<sequence length="101" mass="10785">MHLLGQADVGDGALDESQLRDNGPVPYGETPEGQRDFLYELFAGLKAVKDGAVIGDLYWDPVMIPADGVGWQVGGDNVVSNTTLFDFEGKALPALQAYADN</sequence>
<dbReference type="Proteomes" id="UP000579153">
    <property type="component" value="Unassembled WGS sequence"/>
</dbReference>
<reference evidence="6 7" key="1">
    <citation type="submission" date="2020-08" db="EMBL/GenBank/DDBJ databases">
        <title>Sequencing the genomes of 1000 actinobacteria strains.</title>
        <authorList>
            <person name="Klenk H.-P."/>
        </authorList>
    </citation>
    <scope>NUCLEOTIDE SEQUENCE [LARGE SCALE GENOMIC DNA]</scope>
    <source>
        <strain evidence="6 7">DSM 45507</strain>
    </source>
</reference>
<organism evidence="6 7">
    <name type="scientific">Nonomuraea jabiensis</name>
    <dbReference type="NCBI Taxonomy" id="882448"/>
    <lineage>
        <taxon>Bacteria</taxon>
        <taxon>Bacillati</taxon>
        <taxon>Actinomycetota</taxon>
        <taxon>Actinomycetes</taxon>
        <taxon>Streptosporangiales</taxon>
        <taxon>Streptosporangiaceae</taxon>
        <taxon>Nonomuraea</taxon>
    </lineage>
</organism>
<name>A0A7W9LH07_9ACTN</name>
<evidence type="ECO:0000256" key="1">
    <source>
        <dbReference type="ARBA" id="ARBA00010687"/>
    </source>
</evidence>
<dbReference type="EC" id="3.2.1.89" evidence="4"/>
<gene>
    <name evidence="6" type="ORF">HD596_010216</name>
</gene>
<dbReference type="InterPro" id="IPR017853">
    <property type="entry name" value="GH"/>
</dbReference>
<dbReference type="AlphaFoldDB" id="A0A7W9LH07"/>
<dbReference type="GO" id="GO:0015926">
    <property type="term" value="F:glucosidase activity"/>
    <property type="evidence" value="ECO:0007669"/>
    <property type="project" value="InterPro"/>
</dbReference>
<keyword evidence="3 4" id="KW-0326">Glycosidase</keyword>
<comment type="similarity">
    <text evidence="1 4">Belongs to the glycosyl hydrolase 53 family.</text>
</comment>
<dbReference type="Pfam" id="PF07745">
    <property type="entry name" value="Glyco_hydro_53"/>
    <property type="match status" value="1"/>
</dbReference>
<comment type="caution">
    <text evidence="6">The sequence shown here is derived from an EMBL/GenBank/DDBJ whole genome shotgun (WGS) entry which is preliminary data.</text>
</comment>
<evidence type="ECO:0000256" key="2">
    <source>
        <dbReference type="ARBA" id="ARBA00022801"/>
    </source>
</evidence>
<comment type="catalytic activity">
    <reaction evidence="4">
        <text>The enzyme specifically hydrolyzes (1-&gt;4)-beta-D-galactosidic linkages in type I arabinogalactans.</text>
        <dbReference type="EC" id="3.2.1.89"/>
    </reaction>
</comment>
<dbReference type="SUPFAM" id="SSF51445">
    <property type="entry name" value="(Trans)glycosidases"/>
    <property type="match status" value="1"/>
</dbReference>
<proteinExistence type="inferred from homology"/>
<feature type="region of interest" description="Disordered" evidence="5">
    <location>
        <begin position="1"/>
        <end position="31"/>
    </location>
</feature>
<evidence type="ECO:0000256" key="4">
    <source>
        <dbReference type="RuleBase" id="RU361192"/>
    </source>
</evidence>
<dbReference type="RefSeq" id="WP_221519977.1">
    <property type="nucleotide sequence ID" value="NZ_JACHMB010000001.1"/>
</dbReference>
<protein>
    <recommendedName>
        <fullName evidence="4">Arabinogalactan endo-beta-1,4-galactanase</fullName>
        <ecNumber evidence="4">3.2.1.89</ecNumber>
    </recommendedName>
</protein>
<dbReference type="Gene3D" id="3.20.20.80">
    <property type="entry name" value="Glycosidases"/>
    <property type="match status" value="1"/>
</dbReference>